<accession>A0AA90NE82</accession>
<keyword evidence="1" id="KW-0812">Transmembrane</keyword>
<keyword evidence="1" id="KW-1133">Transmembrane helix</keyword>
<comment type="caution">
    <text evidence="2">The sequence shown here is derived from an EMBL/GenBank/DDBJ whole genome shotgun (WGS) entry which is preliminary data.</text>
</comment>
<evidence type="ECO:0000313" key="3">
    <source>
        <dbReference type="Proteomes" id="UP001178281"/>
    </source>
</evidence>
<evidence type="ECO:0000313" key="2">
    <source>
        <dbReference type="EMBL" id="MDP0396810.1"/>
    </source>
</evidence>
<gene>
    <name evidence="2" type="ORF">Q7X28_02610</name>
</gene>
<feature type="transmembrane region" description="Helical" evidence="1">
    <location>
        <begin position="146"/>
        <end position="174"/>
    </location>
</feature>
<proteinExistence type="predicted"/>
<sequence>MESPNPSSAKPRPGATGIWVGAAMMLLAVIVPVVATVTVVLPQFRLDMQTVPADGAPHSVTVPADRTYAVFAETRTTVGAPSCTLTTAGGAPIEQRVTGGNVTVSNRMVLSVFETGAGDVVATCSPGMPEAGGAEVALGRYPDMGLLLGGIFGSLGFALVVGGLGLTVLIVSLVRRRK</sequence>
<evidence type="ECO:0000256" key="1">
    <source>
        <dbReference type="SAM" id="Phobius"/>
    </source>
</evidence>
<dbReference type="AlphaFoldDB" id="A0AA90NE82"/>
<name>A0AA90NE82_9ACTN</name>
<keyword evidence="3" id="KW-1185">Reference proteome</keyword>
<organism evidence="2 3">
    <name type="scientific">Tsukamurella strandjordii</name>
    <dbReference type="NCBI Taxonomy" id="147577"/>
    <lineage>
        <taxon>Bacteria</taxon>
        <taxon>Bacillati</taxon>
        <taxon>Actinomycetota</taxon>
        <taxon>Actinomycetes</taxon>
        <taxon>Mycobacteriales</taxon>
        <taxon>Tsukamurellaceae</taxon>
        <taxon>Tsukamurella</taxon>
    </lineage>
</organism>
<feature type="transmembrane region" description="Helical" evidence="1">
    <location>
        <begin position="18"/>
        <end position="41"/>
    </location>
</feature>
<dbReference type="Proteomes" id="UP001178281">
    <property type="component" value="Unassembled WGS sequence"/>
</dbReference>
<reference evidence="2" key="1">
    <citation type="submission" date="2023-08" db="EMBL/GenBank/DDBJ databases">
        <title>The draft genome of Tsukamurella strandjordii strain 050030.</title>
        <authorList>
            <person name="Zhao F."/>
            <person name="Feng Y."/>
            <person name="Zong Z."/>
        </authorList>
    </citation>
    <scope>NUCLEOTIDE SEQUENCE</scope>
    <source>
        <strain evidence="2">050030</strain>
    </source>
</reference>
<dbReference type="EMBL" id="JAUTIX010000001">
    <property type="protein sequence ID" value="MDP0396810.1"/>
    <property type="molecule type" value="Genomic_DNA"/>
</dbReference>
<protein>
    <submittedName>
        <fullName evidence="2">Uncharacterized protein</fullName>
    </submittedName>
</protein>
<dbReference type="RefSeq" id="WP_305110191.1">
    <property type="nucleotide sequence ID" value="NZ_BAAAII010000002.1"/>
</dbReference>
<keyword evidence="1" id="KW-0472">Membrane</keyword>